<dbReference type="SMART" id="SM00530">
    <property type="entry name" value="HTH_XRE"/>
    <property type="match status" value="1"/>
</dbReference>
<sequence length="88" mass="10195">MSKEALKYNQRLLGQRIKSIRISQGYTSHESFANEHDISRAQYFRYEKGMNIGFDNLLKIIAAFKMTPEEFFSAGFEGLDLESINSKH</sequence>
<dbReference type="RefSeq" id="WP_078347959.1">
    <property type="nucleotide sequence ID" value="NZ_MBTF01000010.1"/>
</dbReference>
<dbReference type="CDD" id="cd00093">
    <property type="entry name" value="HTH_XRE"/>
    <property type="match status" value="1"/>
</dbReference>
<dbReference type="InterPro" id="IPR001387">
    <property type="entry name" value="Cro/C1-type_HTH"/>
</dbReference>
<dbReference type="Pfam" id="PF01381">
    <property type="entry name" value="HTH_3"/>
    <property type="match status" value="1"/>
</dbReference>
<evidence type="ECO:0000313" key="2">
    <source>
        <dbReference type="EMBL" id="OOQ59986.1"/>
    </source>
</evidence>
<dbReference type="Proteomes" id="UP000189739">
    <property type="component" value="Unassembled WGS sequence"/>
</dbReference>
<comment type="caution">
    <text evidence="2">The sequence shown here is derived from an EMBL/GenBank/DDBJ whole genome shotgun (WGS) entry which is preliminary data.</text>
</comment>
<dbReference type="STRING" id="1792845.BC343_27025"/>
<dbReference type="InterPro" id="IPR010982">
    <property type="entry name" value="Lambda_DNA-bd_dom_sf"/>
</dbReference>
<keyword evidence="3" id="KW-1185">Reference proteome</keyword>
<protein>
    <recommendedName>
        <fullName evidence="1">HTH cro/C1-type domain-containing protein</fullName>
    </recommendedName>
</protein>
<accession>A0A1S9PGB1</accession>
<reference evidence="2 3" key="1">
    <citation type="submission" date="2016-07" db="EMBL/GenBank/DDBJ databases">
        <title>Genomic analysis of zinc-resistant bacterium Mucilaginibacter pedocola TBZ30.</title>
        <authorList>
            <person name="Huang J."/>
            <person name="Tang J."/>
        </authorList>
    </citation>
    <scope>NUCLEOTIDE SEQUENCE [LARGE SCALE GENOMIC DNA]</scope>
    <source>
        <strain evidence="2 3">TBZ30</strain>
    </source>
</reference>
<dbReference type="AlphaFoldDB" id="A0A1S9PGB1"/>
<name>A0A1S9PGB1_9SPHI</name>
<organism evidence="2 3">
    <name type="scientific">Mucilaginibacter pedocola</name>
    <dbReference type="NCBI Taxonomy" id="1792845"/>
    <lineage>
        <taxon>Bacteria</taxon>
        <taxon>Pseudomonadati</taxon>
        <taxon>Bacteroidota</taxon>
        <taxon>Sphingobacteriia</taxon>
        <taxon>Sphingobacteriales</taxon>
        <taxon>Sphingobacteriaceae</taxon>
        <taxon>Mucilaginibacter</taxon>
    </lineage>
</organism>
<gene>
    <name evidence="2" type="ORF">BC343_27025</name>
</gene>
<proteinExistence type="predicted"/>
<dbReference type="GO" id="GO:0003677">
    <property type="term" value="F:DNA binding"/>
    <property type="evidence" value="ECO:0007669"/>
    <property type="project" value="InterPro"/>
</dbReference>
<dbReference type="OrthoDB" id="674942at2"/>
<feature type="domain" description="HTH cro/C1-type" evidence="1">
    <location>
        <begin position="17"/>
        <end position="71"/>
    </location>
</feature>
<dbReference type="PROSITE" id="PS50943">
    <property type="entry name" value="HTH_CROC1"/>
    <property type="match status" value="1"/>
</dbReference>
<dbReference type="SUPFAM" id="SSF47413">
    <property type="entry name" value="lambda repressor-like DNA-binding domains"/>
    <property type="match status" value="1"/>
</dbReference>
<evidence type="ECO:0000313" key="3">
    <source>
        <dbReference type="Proteomes" id="UP000189739"/>
    </source>
</evidence>
<dbReference type="Gene3D" id="1.10.260.40">
    <property type="entry name" value="lambda repressor-like DNA-binding domains"/>
    <property type="match status" value="1"/>
</dbReference>
<dbReference type="EMBL" id="MBTF01000010">
    <property type="protein sequence ID" value="OOQ59986.1"/>
    <property type="molecule type" value="Genomic_DNA"/>
</dbReference>
<evidence type="ECO:0000259" key="1">
    <source>
        <dbReference type="PROSITE" id="PS50943"/>
    </source>
</evidence>